<keyword evidence="2" id="KW-1185">Reference proteome</keyword>
<accession>A0A0W0SQD6</accession>
<organism evidence="1 2">
    <name type="scientific">Legionella drozanskii LLAP-1</name>
    <dbReference type="NCBI Taxonomy" id="1212489"/>
    <lineage>
        <taxon>Bacteria</taxon>
        <taxon>Pseudomonadati</taxon>
        <taxon>Pseudomonadota</taxon>
        <taxon>Gammaproteobacteria</taxon>
        <taxon>Legionellales</taxon>
        <taxon>Legionellaceae</taxon>
        <taxon>Legionella</taxon>
    </lineage>
</organism>
<reference evidence="1 2" key="1">
    <citation type="submission" date="2015-11" db="EMBL/GenBank/DDBJ databases">
        <title>Genomic analysis of 38 Legionella species identifies large and diverse effector repertoires.</title>
        <authorList>
            <person name="Burstein D."/>
            <person name="Amaro F."/>
            <person name="Zusman T."/>
            <person name="Lifshitz Z."/>
            <person name="Cohen O."/>
            <person name="Gilbert J.A."/>
            <person name="Pupko T."/>
            <person name="Shuman H.A."/>
            <person name="Segal G."/>
        </authorList>
    </citation>
    <scope>NUCLEOTIDE SEQUENCE [LARGE SCALE GENOMIC DNA]</scope>
    <source>
        <strain evidence="1 2">ATCC 700990</strain>
    </source>
</reference>
<sequence>MLFAIQDIINHSRDVRLQCGQTIPKLHHKRQWEENESYLREKAQEFAVDQTKESLQNYAHAILLAANFLKANSDHTKSRLKFLSQHLEELHKQAVTLLPQASLELPSEINELELSEKKRQLEEIKTNFKNKLNDLAYITLDDEQPTAATIAFLNSPEFLALKNYKAKVLDKDKRDHHFFGMNFKVKKKHQGLAVLIEAFENQKTLDGINNVMKTFYNTKNDSKSLYDFLNKAQGFFTWVVQDFFFWLFEAKTTTVGLIDSLDGVLQALNDSDEETELAVFSNINPT</sequence>
<proteinExistence type="predicted"/>
<gene>
    <name evidence="1" type="ORF">Ldro_1951</name>
</gene>
<evidence type="ECO:0000313" key="2">
    <source>
        <dbReference type="Proteomes" id="UP000054736"/>
    </source>
</evidence>
<dbReference type="RefSeq" id="WP_058496243.1">
    <property type="nucleotide sequence ID" value="NZ_CAAAIU010000005.1"/>
</dbReference>
<protein>
    <submittedName>
        <fullName evidence="1">Uncharacterized protein</fullName>
    </submittedName>
</protein>
<dbReference type="OrthoDB" id="5646071at2"/>
<dbReference type="EMBL" id="LNXY01000027">
    <property type="protein sequence ID" value="KTC85626.1"/>
    <property type="molecule type" value="Genomic_DNA"/>
</dbReference>
<dbReference type="AlphaFoldDB" id="A0A0W0SQD6"/>
<comment type="caution">
    <text evidence="1">The sequence shown here is derived from an EMBL/GenBank/DDBJ whole genome shotgun (WGS) entry which is preliminary data.</text>
</comment>
<name>A0A0W0SQD6_9GAMM</name>
<dbReference type="PATRIC" id="fig|1212489.4.peg.2062"/>
<dbReference type="Proteomes" id="UP000054736">
    <property type="component" value="Unassembled WGS sequence"/>
</dbReference>
<evidence type="ECO:0000313" key="1">
    <source>
        <dbReference type="EMBL" id="KTC85626.1"/>
    </source>
</evidence>